<feature type="coiled-coil region" evidence="1">
    <location>
        <begin position="58"/>
        <end position="85"/>
    </location>
</feature>
<name>A0AAW2WVX5_9LAMI</name>
<evidence type="ECO:0000256" key="2">
    <source>
        <dbReference type="SAM" id="MobiDB-lite"/>
    </source>
</evidence>
<comment type="caution">
    <text evidence="3">The sequence shown here is derived from an EMBL/GenBank/DDBJ whole genome shotgun (WGS) entry which is preliminary data.</text>
</comment>
<keyword evidence="1" id="KW-0175">Coiled coil</keyword>
<proteinExistence type="predicted"/>
<reference evidence="3" key="2">
    <citation type="journal article" date="2024" name="Plant">
        <title>Genomic evolution and insights into agronomic trait innovations of Sesamum species.</title>
        <authorList>
            <person name="Miao H."/>
            <person name="Wang L."/>
            <person name="Qu L."/>
            <person name="Liu H."/>
            <person name="Sun Y."/>
            <person name="Le M."/>
            <person name="Wang Q."/>
            <person name="Wei S."/>
            <person name="Zheng Y."/>
            <person name="Lin W."/>
            <person name="Duan Y."/>
            <person name="Cao H."/>
            <person name="Xiong S."/>
            <person name="Wang X."/>
            <person name="Wei L."/>
            <person name="Li C."/>
            <person name="Ma Q."/>
            <person name="Ju M."/>
            <person name="Zhao R."/>
            <person name="Li G."/>
            <person name="Mu C."/>
            <person name="Tian Q."/>
            <person name="Mei H."/>
            <person name="Zhang T."/>
            <person name="Gao T."/>
            <person name="Zhang H."/>
        </authorList>
    </citation>
    <scope>NUCLEOTIDE SEQUENCE</scope>
    <source>
        <strain evidence="3">KEN1</strain>
    </source>
</reference>
<protein>
    <recommendedName>
        <fullName evidence="4">Retrotransposon gag domain-containing protein</fullName>
    </recommendedName>
</protein>
<evidence type="ECO:0008006" key="4">
    <source>
        <dbReference type="Google" id="ProtNLM"/>
    </source>
</evidence>
<feature type="region of interest" description="Disordered" evidence="2">
    <location>
        <begin position="1"/>
        <end position="51"/>
    </location>
</feature>
<organism evidence="3">
    <name type="scientific">Sesamum latifolium</name>
    <dbReference type="NCBI Taxonomy" id="2727402"/>
    <lineage>
        <taxon>Eukaryota</taxon>
        <taxon>Viridiplantae</taxon>
        <taxon>Streptophyta</taxon>
        <taxon>Embryophyta</taxon>
        <taxon>Tracheophyta</taxon>
        <taxon>Spermatophyta</taxon>
        <taxon>Magnoliopsida</taxon>
        <taxon>eudicotyledons</taxon>
        <taxon>Gunneridae</taxon>
        <taxon>Pentapetalae</taxon>
        <taxon>asterids</taxon>
        <taxon>lamiids</taxon>
        <taxon>Lamiales</taxon>
        <taxon>Pedaliaceae</taxon>
        <taxon>Sesamum</taxon>
    </lineage>
</organism>
<sequence>MVSEPRVFMGSRRGAVTRSSSSAVNMVGQDPESPRRAASPSGQAAIPEDKTSRLPKTVMNLEEKVSSLEAEITGLNSELEDCRQVIQELASAFGGGGIADMWRNMEQMSIQIGLLQRAVSNAPVVAHDVGARLRIPKPKAYGCARDVKEVENFLFDMEQYFLAANVEDEARKVSIATMYLTGDAKLWWRTKYSEIQANQVRLDTWALLREAIRVQFFRRMLSTMPGGHCENWSILVPCKIM</sequence>
<gene>
    <name evidence="3" type="ORF">Slati_2132800</name>
</gene>
<dbReference type="AlphaFoldDB" id="A0AAW2WVX5"/>
<evidence type="ECO:0000313" key="3">
    <source>
        <dbReference type="EMBL" id="KAL0444101.1"/>
    </source>
</evidence>
<evidence type="ECO:0000256" key="1">
    <source>
        <dbReference type="SAM" id="Coils"/>
    </source>
</evidence>
<reference evidence="3" key="1">
    <citation type="submission" date="2020-06" db="EMBL/GenBank/DDBJ databases">
        <authorList>
            <person name="Li T."/>
            <person name="Hu X."/>
            <person name="Zhang T."/>
            <person name="Song X."/>
            <person name="Zhang H."/>
            <person name="Dai N."/>
            <person name="Sheng W."/>
            <person name="Hou X."/>
            <person name="Wei L."/>
        </authorList>
    </citation>
    <scope>NUCLEOTIDE SEQUENCE</scope>
    <source>
        <strain evidence="3">KEN1</strain>
        <tissue evidence="3">Leaf</tissue>
    </source>
</reference>
<accession>A0AAW2WVX5</accession>
<dbReference type="EMBL" id="JACGWN010000007">
    <property type="protein sequence ID" value="KAL0444101.1"/>
    <property type="molecule type" value="Genomic_DNA"/>
</dbReference>